<dbReference type="AlphaFoldDB" id="A0A9P3HHJ4"/>
<sequence length="330" mass="37497">MDELIFPQPSPAPLILPRRLSTHGGGSNTGPRQKGRRLHIQQQQPIQPSNEEKTSDQQSRDNQYLGGNNLTHCFYYPNTPNSNTRSISPGDIVNPPAIFSFGNDKGMDGFVNPPADSVDPTYQPSVTTRRHSVATGSPWATVPPRHALHMPVMKVNPEIWRSENHQREIHRLMREGRDEEVMKRRDIQSVMDTISDDDEEQDMPGVVLTTDLGGFREAEEKEKARIQEEVRQEWARQVEYQNVRWRAQEFQRRKSWPNLLVHQQPVPYGQPGPGLQQSGLQQSGLQRIPDQLPAPGLQRRSSFGRYDNPVGGPSGENTRWGNGQFTNYRG</sequence>
<evidence type="ECO:0000256" key="1">
    <source>
        <dbReference type="SAM" id="MobiDB-lite"/>
    </source>
</evidence>
<evidence type="ECO:0000313" key="3">
    <source>
        <dbReference type="Proteomes" id="UP000827284"/>
    </source>
</evidence>
<reference evidence="2" key="2">
    <citation type="journal article" date="2022" name="Microbiol. Resour. Announc.">
        <title>Whole-Genome Sequence of Entomortierella parvispora E1425, a Mucoromycotan Fungus Associated with Burkholderiaceae-Related Endosymbiotic Bacteria.</title>
        <authorList>
            <person name="Herlambang A."/>
            <person name="Guo Y."/>
            <person name="Takashima Y."/>
            <person name="Narisawa K."/>
            <person name="Ohta H."/>
            <person name="Nishizawa T."/>
        </authorList>
    </citation>
    <scope>NUCLEOTIDE SEQUENCE</scope>
    <source>
        <strain evidence="2">E1425</strain>
    </source>
</reference>
<feature type="region of interest" description="Disordered" evidence="1">
    <location>
        <begin position="121"/>
        <end position="142"/>
    </location>
</feature>
<dbReference type="OrthoDB" id="2442149at2759"/>
<comment type="caution">
    <text evidence="2">The sequence shown here is derived from an EMBL/GenBank/DDBJ whole genome shotgun (WGS) entry which is preliminary data.</text>
</comment>
<gene>
    <name evidence="2" type="ORF">EMPS_09055</name>
</gene>
<dbReference type="EMBL" id="BQFW01000012">
    <property type="protein sequence ID" value="GJJ76696.1"/>
    <property type="molecule type" value="Genomic_DNA"/>
</dbReference>
<accession>A0A9P3HHJ4</accession>
<protein>
    <submittedName>
        <fullName evidence="2">Uncharacterized protein</fullName>
    </submittedName>
</protein>
<dbReference type="Proteomes" id="UP000827284">
    <property type="component" value="Unassembled WGS sequence"/>
</dbReference>
<proteinExistence type="predicted"/>
<feature type="compositionally biased region" description="Basic and acidic residues" evidence="1">
    <location>
        <begin position="50"/>
        <end position="59"/>
    </location>
</feature>
<feature type="region of interest" description="Disordered" evidence="1">
    <location>
        <begin position="263"/>
        <end position="330"/>
    </location>
</feature>
<feature type="compositionally biased region" description="Low complexity" evidence="1">
    <location>
        <begin position="263"/>
        <end position="286"/>
    </location>
</feature>
<organism evidence="2 3">
    <name type="scientific">Entomortierella parvispora</name>
    <dbReference type="NCBI Taxonomy" id="205924"/>
    <lineage>
        <taxon>Eukaryota</taxon>
        <taxon>Fungi</taxon>
        <taxon>Fungi incertae sedis</taxon>
        <taxon>Mucoromycota</taxon>
        <taxon>Mortierellomycotina</taxon>
        <taxon>Mortierellomycetes</taxon>
        <taxon>Mortierellales</taxon>
        <taxon>Mortierellaceae</taxon>
        <taxon>Entomortierella</taxon>
    </lineage>
</organism>
<feature type="region of interest" description="Disordered" evidence="1">
    <location>
        <begin position="1"/>
        <end position="66"/>
    </location>
</feature>
<name>A0A9P3HHJ4_9FUNG</name>
<reference evidence="2" key="1">
    <citation type="submission" date="2021-11" db="EMBL/GenBank/DDBJ databases">
        <authorList>
            <person name="Herlambang A."/>
            <person name="Guo Y."/>
            <person name="Takashima Y."/>
            <person name="Nishizawa T."/>
        </authorList>
    </citation>
    <scope>NUCLEOTIDE SEQUENCE</scope>
    <source>
        <strain evidence="2">E1425</strain>
    </source>
</reference>
<evidence type="ECO:0000313" key="2">
    <source>
        <dbReference type="EMBL" id="GJJ76696.1"/>
    </source>
</evidence>
<feature type="compositionally biased region" description="Polar residues" evidence="1">
    <location>
        <begin position="315"/>
        <end position="330"/>
    </location>
</feature>
<feature type="compositionally biased region" description="Polar residues" evidence="1">
    <location>
        <begin position="40"/>
        <end position="49"/>
    </location>
</feature>
<keyword evidence="3" id="KW-1185">Reference proteome</keyword>